<sequence>MAIRRPEGREPQKDIVPFCTSRLGLARTDHPQRRLQTFAIFRQIRRRKKKRRFDQVRFDRVRFGKLKKFEQNDGGGRFGPTLSGRCRPLPISHRIHCERRQL</sequence>
<protein>
    <submittedName>
        <fullName evidence="2">Uncharacterized protein</fullName>
    </submittedName>
</protein>
<organism evidence="1 2">
    <name type="scientific">Steinernema glaseri</name>
    <dbReference type="NCBI Taxonomy" id="37863"/>
    <lineage>
        <taxon>Eukaryota</taxon>
        <taxon>Metazoa</taxon>
        <taxon>Ecdysozoa</taxon>
        <taxon>Nematoda</taxon>
        <taxon>Chromadorea</taxon>
        <taxon>Rhabditida</taxon>
        <taxon>Tylenchina</taxon>
        <taxon>Panagrolaimomorpha</taxon>
        <taxon>Strongyloidoidea</taxon>
        <taxon>Steinernematidae</taxon>
        <taxon>Steinernema</taxon>
    </lineage>
</organism>
<reference evidence="2" key="1">
    <citation type="submission" date="2016-11" db="UniProtKB">
        <authorList>
            <consortium name="WormBaseParasite"/>
        </authorList>
    </citation>
    <scope>IDENTIFICATION</scope>
</reference>
<dbReference type="Proteomes" id="UP000095287">
    <property type="component" value="Unplaced"/>
</dbReference>
<name>A0A1I8ALJ0_9BILA</name>
<evidence type="ECO:0000313" key="1">
    <source>
        <dbReference type="Proteomes" id="UP000095287"/>
    </source>
</evidence>
<accession>A0A1I8ALJ0</accession>
<dbReference type="WBParaSite" id="L893_g6840.t1">
    <property type="protein sequence ID" value="L893_g6840.t1"/>
    <property type="gene ID" value="L893_g6840"/>
</dbReference>
<dbReference type="AlphaFoldDB" id="A0A1I8ALJ0"/>
<keyword evidence="1" id="KW-1185">Reference proteome</keyword>
<evidence type="ECO:0000313" key="2">
    <source>
        <dbReference type="WBParaSite" id="L893_g6840.t1"/>
    </source>
</evidence>
<proteinExistence type="predicted"/>